<protein>
    <submittedName>
        <fullName evidence="1">Peptidyl-prolyl cis-trans isomerase FKBP16-3, chloroplastic</fullName>
    </submittedName>
</protein>
<dbReference type="EMBL" id="JACGWL010000013">
    <property type="protein sequence ID" value="KAK4389751.1"/>
    <property type="molecule type" value="Genomic_DNA"/>
</dbReference>
<proteinExistence type="predicted"/>
<dbReference type="Proteomes" id="UP001289374">
    <property type="component" value="Unassembled WGS sequence"/>
</dbReference>
<keyword evidence="2" id="KW-1185">Reference proteome</keyword>
<sequence length="123" mass="13548">MLCGEGDLAPTSGFIIIHSLLISRDIKVGGGRSPPVGFQVAANYVAMVPSGQIFDRFFRLQEQISEDAFVEPTVGENKAINYTFATYNHDASYLPTDGNVEYVALIYKMDCVCTCCLARVNWL</sequence>
<gene>
    <name evidence="1" type="ORF">Sango_2312100</name>
</gene>
<keyword evidence="1" id="KW-0413">Isomerase</keyword>
<dbReference type="GO" id="GO:0016853">
    <property type="term" value="F:isomerase activity"/>
    <property type="evidence" value="ECO:0007669"/>
    <property type="project" value="UniProtKB-KW"/>
</dbReference>
<feature type="non-terminal residue" evidence="1">
    <location>
        <position position="1"/>
    </location>
</feature>
<name>A0AAE2BLG3_9LAMI</name>
<dbReference type="AlphaFoldDB" id="A0AAE2BLG3"/>
<comment type="caution">
    <text evidence="1">The sequence shown here is derived from an EMBL/GenBank/DDBJ whole genome shotgun (WGS) entry which is preliminary data.</text>
</comment>
<evidence type="ECO:0000313" key="1">
    <source>
        <dbReference type="EMBL" id="KAK4389751.1"/>
    </source>
</evidence>
<evidence type="ECO:0000313" key="2">
    <source>
        <dbReference type="Proteomes" id="UP001289374"/>
    </source>
</evidence>
<organism evidence="1 2">
    <name type="scientific">Sesamum angolense</name>
    <dbReference type="NCBI Taxonomy" id="2727404"/>
    <lineage>
        <taxon>Eukaryota</taxon>
        <taxon>Viridiplantae</taxon>
        <taxon>Streptophyta</taxon>
        <taxon>Embryophyta</taxon>
        <taxon>Tracheophyta</taxon>
        <taxon>Spermatophyta</taxon>
        <taxon>Magnoliopsida</taxon>
        <taxon>eudicotyledons</taxon>
        <taxon>Gunneridae</taxon>
        <taxon>Pentapetalae</taxon>
        <taxon>asterids</taxon>
        <taxon>lamiids</taxon>
        <taxon>Lamiales</taxon>
        <taxon>Pedaliaceae</taxon>
        <taxon>Sesamum</taxon>
    </lineage>
</organism>
<reference evidence="1" key="1">
    <citation type="submission" date="2020-06" db="EMBL/GenBank/DDBJ databases">
        <authorList>
            <person name="Li T."/>
            <person name="Hu X."/>
            <person name="Zhang T."/>
            <person name="Song X."/>
            <person name="Zhang H."/>
            <person name="Dai N."/>
            <person name="Sheng W."/>
            <person name="Hou X."/>
            <person name="Wei L."/>
        </authorList>
    </citation>
    <scope>NUCLEOTIDE SEQUENCE</scope>
    <source>
        <strain evidence="1">K16</strain>
        <tissue evidence="1">Leaf</tissue>
    </source>
</reference>
<accession>A0AAE2BLG3</accession>
<reference evidence="1" key="2">
    <citation type="journal article" date="2024" name="Plant">
        <title>Genomic evolution and insights into agronomic trait innovations of Sesamum species.</title>
        <authorList>
            <person name="Miao H."/>
            <person name="Wang L."/>
            <person name="Qu L."/>
            <person name="Liu H."/>
            <person name="Sun Y."/>
            <person name="Le M."/>
            <person name="Wang Q."/>
            <person name="Wei S."/>
            <person name="Zheng Y."/>
            <person name="Lin W."/>
            <person name="Duan Y."/>
            <person name="Cao H."/>
            <person name="Xiong S."/>
            <person name="Wang X."/>
            <person name="Wei L."/>
            <person name="Li C."/>
            <person name="Ma Q."/>
            <person name="Ju M."/>
            <person name="Zhao R."/>
            <person name="Li G."/>
            <person name="Mu C."/>
            <person name="Tian Q."/>
            <person name="Mei H."/>
            <person name="Zhang T."/>
            <person name="Gao T."/>
            <person name="Zhang H."/>
        </authorList>
    </citation>
    <scope>NUCLEOTIDE SEQUENCE</scope>
    <source>
        <strain evidence="1">K16</strain>
    </source>
</reference>